<name>A0A7W9DI41_9SPHI</name>
<dbReference type="Proteomes" id="UP000537718">
    <property type="component" value="Unassembled WGS sequence"/>
</dbReference>
<comment type="caution">
    <text evidence="1">The sequence shown here is derived from an EMBL/GenBank/DDBJ whole genome shotgun (WGS) entry which is preliminary data.</text>
</comment>
<dbReference type="EMBL" id="JACHCF010000002">
    <property type="protein sequence ID" value="MBB5619778.1"/>
    <property type="molecule type" value="Genomic_DNA"/>
</dbReference>
<protein>
    <submittedName>
        <fullName evidence="1">Uncharacterized protein</fullName>
    </submittedName>
</protein>
<reference evidence="1 2" key="1">
    <citation type="submission" date="2020-08" db="EMBL/GenBank/DDBJ databases">
        <title>Genomic Encyclopedia of Type Strains, Phase IV (KMG-V): Genome sequencing to study the core and pangenomes of soil and plant-associated prokaryotes.</title>
        <authorList>
            <person name="Whitman W."/>
        </authorList>
    </citation>
    <scope>NUCLEOTIDE SEQUENCE [LARGE SCALE GENOMIC DNA]</scope>
    <source>
        <strain evidence="1 2">MP7CTX6</strain>
    </source>
</reference>
<proteinExistence type="predicted"/>
<evidence type="ECO:0000313" key="1">
    <source>
        <dbReference type="EMBL" id="MBB5619778.1"/>
    </source>
</evidence>
<accession>A0A7W9DI41</accession>
<evidence type="ECO:0000313" key="2">
    <source>
        <dbReference type="Proteomes" id="UP000537718"/>
    </source>
</evidence>
<sequence length="40" mass="4862">MFLLQEMVLPFFMSENIIRQADKSDFSKELCIRFLKNQHL</sequence>
<organism evidence="1 2">
    <name type="scientific">Pedobacter cryoconitis</name>
    <dbReference type="NCBI Taxonomy" id="188932"/>
    <lineage>
        <taxon>Bacteria</taxon>
        <taxon>Pseudomonadati</taxon>
        <taxon>Bacteroidota</taxon>
        <taxon>Sphingobacteriia</taxon>
        <taxon>Sphingobacteriales</taxon>
        <taxon>Sphingobacteriaceae</taxon>
        <taxon>Pedobacter</taxon>
    </lineage>
</organism>
<dbReference type="AlphaFoldDB" id="A0A7W9DI41"/>
<gene>
    <name evidence="1" type="ORF">HDE69_000816</name>
</gene>